<reference evidence="2 3" key="1">
    <citation type="submission" date="2024-01" db="EMBL/GenBank/DDBJ databases">
        <title>The complete chloroplast genome sequence of Lithospermum erythrorhizon: insights into the phylogenetic relationship among Boraginaceae species and the maternal lineages of purple gromwells.</title>
        <authorList>
            <person name="Okada T."/>
            <person name="Watanabe K."/>
        </authorList>
    </citation>
    <scope>NUCLEOTIDE SEQUENCE [LARGE SCALE GENOMIC DNA]</scope>
</reference>
<name>A0AAV3QFV0_LITER</name>
<evidence type="ECO:0000259" key="1">
    <source>
        <dbReference type="Pfam" id="PF17919"/>
    </source>
</evidence>
<evidence type="ECO:0000313" key="3">
    <source>
        <dbReference type="Proteomes" id="UP001454036"/>
    </source>
</evidence>
<dbReference type="InterPro" id="IPR043128">
    <property type="entry name" value="Rev_trsase/Diguanyl_cyclase"/>
</dbReference>
<dbReference type="Gene3D" id="3.30.70.270">
    <property type="match status" value="1"/>
</dbReference>
<feature type="domain" description="Reverse transcriptase/retrotransposon-derived protein RNase H-like" evidence="1">
    <location>
        <begin position="48"/>
        <end position="104"/>
    </location>
</feature>
<sequence>MQAPKSYKQVQHLAGCLVALNRFISRSGDRNLSFFLKLREASRKEFIWDEECAKAFEELKAYLGSPKILTEPEGKEKLQLYLTVSKGAVSSVLIKEEDKIQRPIY</sequence>
<dbReference type="InterPro" id="IPR041577">
    <property type="entry name" value="RT_RNaseH_2"/>
</dbReference>
<comment type="caution">
    <text evidence="2">The sequence shown here is derived from an EMBL/GenBank/DDBJ whole genome shotgun (WGS) entry which is preliminary data.</text>
</comment>
<dbReference type="EMBL" id="BAABME010021181">
    <property type="protein sequence ID" value="GAA0162624.1"/>
    <property type="molecule type" value="Genomic_DNA"/>
</dbReference>
<keyword evidence="3" id="KW-1185">Reference proteome</keyword>
<dbReference type="SUPFAM" id="SSF56672">
    <property type="entry name" value="DNA/RNA polymerases"/>
    <property type="match status" value="1"/>
</dbReference>
<dbReference type="Pfam" id="PF17919">
    <property type="entry name" value="RT_RNaseH_2"/>
    <property type="match status" value="1"/>
</dbReference>
<dbReference type="PANTHER" id="PTHR48475">
    <property type="entry name" value="RIBONUCLEASE H"/>
    <property type="match status" value="1"/>
</dbReference>
<dbReference type="PANTHER" id="PTHR48475:SF2">
    <property type="entry name" value="RIBONUCLEASE H"/>
    <property type="match status" value="1"/>
</dbReference>
<evidence type="ECO:0000313" key="2">
    <source>
        <dbReference type="EMBL" id="GAA0162624.1"/>
    </source>
</evidence>
<organism evidence="2 3">
    <name type="scientific">Lithospermum erythrorhizon</name>
    <name type="common">Purple gromwell</name>
    <name type="synonym">Lithospermum officinale var. erythrorhizon</name>
    <dbReference type="NCBI Taxonomy" id="34254"/>
    <lineage>
        <taxon>Eukaryota</taxon>
        <taxon>Viridiplantae</taxon>
        <taxon>Streptophyta</taxon>
        <taxon>Embryophyta</taxon>
        <taxon>Tracheophyta</taxon>
        <taxon>Spermatophyta</taxon>
        <taxon>Magnoliopsida</taxon>
        <taxon>eudicotyledons</taxon>
        <taxon>Gunneridae</taxon>
        <taxon>Pentapetalae</taxon>
        <taxon>asterids</taxon>
        <taxon>lamiids</taxon>
        <taxon>Boraginales</taxon>
        <taxon>Boraginaceae</taxon>
        <taxon>Boraginoideae</taxon>
        <taxon>Lithospermeae</taxon>
        <taxon>Lithospermum</taxon>
    </lineage>
</organism>
<accession>A0AAV3QFV0</accession>
<gene>
    <name evidence="2" type="ORF">LIER_39448</name>
</gene>
<proteinExistence type="predicted"/>
<dbReference type="InterPro" id="IPR043502">
    <property type="entry name" value="DNA/RNA_pol_sf"/>
</dbReference>
<dbReference type="AlphaFoldDB" id="A0AAV3QFV0"/>
<protein>
    <recommendedName>
        <fullName evidence="1">Reverse transcriptase/retrotransposon-derived protein RNase H-like domain-containing protein</fullName>
    </recommendedName>
</protein>
<dbReference type="Proteomes" id="UP001454036">
    <property type="component" value="Unassembled WGS sequence"/>
</dbReference>